<name>A0ABS0TJE5_9FLAO</name>
<dbReference type="PANTHER" id="PTHR43133">
    <property type="entry name" value="RNA POLYMERASE ECF-TYPE SIGMA FACTO"/>
    <property type="match status" value="1"/>
</dbReference>
<dbReference type="RefSeq" id="WP_198638558.1">
    <property type="nucleotide sequence ID" value="NZ_JAEHNY010000006.1"/>
</dbReference>
<dbReference type="SUPFAM" id="SSF88946">
    <property type="entry name" value="Sigma2 domain of RNA polymerase sigma factors"/>
    <property type="match status" value="1"/>
</dbReference>
<dbReference type="Pfam" id="PF08281">
    <property type="entry name" value="Sigma70_r4_2"/>
    <property type="match status" value="1"/>
</dbReference>
<dbReference type="InterPro" id="IPR013325">
    <property type="entry name" value="RNA_pol_sigma_r2"/>
</dbReference>
<evidence type="ECO:0000313" key="6">
    <source>
        <dbReference type="EMBL" id="MBI6120108.1"/>
    </source>
</evidence>
<dbReference type="InterPro" id="IPR039425">
    <property type="entry name" value="RNA_pol_sigma-70-like"/>
</dbReference>
<dbReference type="InterPro" id="IPR013249">
    <property type="entry name" value="RNA_pol_sigma70_r4_t2"/>
</dbReference>
<dbReference type="InterPro" id="IPR013324">
    <property type="entry name" value="RNA_pol_sigma_r3/r4-like"/>
</dbReference>
<keyword evidence="3" id="KW-0731">Sigma factor</keyword>
<organism evidence="6 7">
    <name type="scientific">Salegentibacter maritimus</name>
    <dbReference type="NCBI Taxonomy" id="2794347"/>
    <lineage>
        <taxon>Bacteria</taxon>
        <taxon>Pseudomonadati</taxon>
        <taxon>Bacteroidota</taxon>
        <taxon>Flavobacteriia</taxon>
        <taxon>Flavobacteriales</taxon>
        <taxon>Flavobacteriaceae</taxon>
        <taxon>Salegentibacter</taxon>
    </lineage>
</organism>
<dbReference type="Gene3D" id="1.10.1740.10">
    <property type="match status" value="1"/>
</dbReference>
<feature type="domain" description="RNA polymerase sigma factor 70 region 4 type 2" evidence="5">
    <location>
        <begin position="107"/>
        <end position="154"/>
    </location>
</feature>
<dbReference type="SUPFAM" id="SSF88659">
    <property type="entry name" value="Sigma3 and sigma4 domains of RNA polymerase sigma factors"/>
    <property type="match status" value="1"/>
</dbReference>
<keyword evidence="4" id="KW-0804">Transcription</keyword>
<evidence type="ECO:0000313" key="7">
    <source>
        <dbReference type="Proteomes" id="UP000635665"/>
    </source>
</evidence>
<dbReference type="NCBIfam" id="TIGR02937">
    <property type="entry name" value="sigma70-ECF"/>
    <property type="match status" value="1"/>
</dbReference>
<dbReference type="Proteomes" id="UP000635665">
    <property type="component" value="Unassembled WGS sequence"/>
</dbReference>
<sequence length="178" mass="20341">MKAFHNRLESVYKKHYREFCLLSISYVSSPSLAKDIVQDVFVEILMNDEKSANISNLKGYIWKSVKYASLRKIKDAKKLVPINGNTLVQEIFGEEVRQDVDLGPKLRSGIDKLPEQCKNVFELCALDGQKYQNAADSLGISVNTVKTQMKKAYKILRVHLSDRSNKISLLGIIYHYLQ</sequence>
<dbReference type="EMBL" id="JAEHNY010000006">
    <property type="protein sequence ID" value="MBI6120108.1"/>
    <property type="molecule type" value="Genomic_DNA"/>
</dbReference>
<gene>
    <name evidence="6" type="ORF">I6U50_08740</name>
</gene>
<dbReference type="Gene3D" id="1.10.10.10">
    <property type="entry name" value="Winged helix-like DNA-binding domain superfamily/Winged helix DNA-binding domain"/>
    <property type="match status" value="1"/>
</dbReference>
<evidence type="ECO:0000256" key="2">
    <source>
        <dbReference type="ARBA" id="ARBA00023015"/>
    </source>
</evidence>
<evidence type="ECO:0000256" key="4">
    <source>
        <dbReference type="ARBA" id="ARBA00023163"/>
    </source>
</evidence>
<comment type="caution">
    <text evidence="6">The sequence shown here is derived from an EMBL/GenBank/DDBJ whole genome shotgun (WGS) entry which is preliminary data.</text>
</comment>
<accession>A0ABS0TJE5</accession>
<evidence type="ECO:0000256" key="3">
    <source>
        <dbReference type="ARBA" id="ARBA00023082"/>
    </source>
</evidence>
<protein>
    <submittedName>
        <fullName evidence="6">Sigma-70 family RNA polymerase sigma factor</fullName>
    </submittedName>
</protein>
<keyword evidence="7" id="KW-1185">Reference proteome</keyword>
<dbReference type="PANTHER" id="PTHR43133:SF46">
    <property type="entry name" value="RNA POLYMERASE SIGMA-70 FACTOR ECF SUBFAMILY"/>
    <property type="match status" value="1"/>
</dbReference>
<proteinExistence type="inferred from homology"/>
<evidence type="ECO:0000259" key="5">
    <source>
        <dbReference type="Pfam" id="PF08281"/>
    </source>
</evidence>
<dbReference type="InterPro" id="IPR036388">
    <property type="entry name" value="WH-like_DNA-bd_sf"/>
</dbReference>
<evidence type="ECO:0000256" key="1">
    <source>
        <dbReference type="ARBA" id="ARBA00010641"/>
    </source>
</evidence>
<keyword evidence="2" id="KW-0805">Transcription regulation</keyword>
<comment type="similarity">
    <text evidence="1">Belongs to the sigma-70 factor family. ECF subfamily.</text>
</comment>
<dbReference type="InterPro" id="IPR014284">
    <property type="entry name" value="RNA_pol_sigma-70_dom"/>
</dbReference>
<reference evidence="6 7" key="1">
    <citation type="submission" date="2020-12" db="EMBL/GenBank/DDBJ databases">
        <title>Salegentibacter orientalis sp. nov., isolated from costal sediment.</title>
        <authorList>
            <person name="Lian F.-B."/>
        </authorList>
    </citation>
    <scope>NUCLEOTIDE SEQUENCE [LARGE SCALE GENOMIC DNA]</scope>
    <source>
        <strain evidence="6 7">F60176</strain>
    </source>
</reference>